<name>A0A4Y2XEZ8_ARAVE</name>
<dbReference type="InterPro" id="IPR026298">
    <property type="entry name" value="Bcl-2_fam"/>
</dbReference>
<dbReference type="EMBL" id="BGPR01074947">
    <property type="protein sequence ID" value="GBO46952.1"/>
    <property type="molecule type" value="Genomic_DNA"/>
</dbReference>
<dbReference type="GO" id="GO:0008630">
    <property type="term" value="P:intrinsic apoptotic signaling pathway in response to DNA damage"/>
    <property type="evidence" value="ECO:0007669"/>
    <property type="project" value="TreeGrafter"/>
</dbReference>
<protein>
    <recommendedName>
        <fullName evidence="3">Bcl-2 Bcl-2 homology region 1-3 domain-containing protein</fullName>
    </recommendedName>
</protein>
<evidence type="ECO:0000259" key="3">
    <source>
        <dbReference type="SMART" id="SM00337"/>
    </source>
</evidence>
<dbReference type="InterPro" id="IPR002475">
    <property type="entry name" value="Bcl2-like"/>
</dbReference>
<dbReference type="Pfam" id="PF00452">
    <property type="entry name" value="Bcl-2"/>
    <property type="match status" value="1"/>
</dbReference>
<dbReference type="SMART" id="SM00337">
    <property type="entry name" value="BCL"/>
    <property type="match status" value="1"/>
</dbReference>
<reference evidence="4 5" key="1">
    <citation type="journal article" date="2019" name="Sci. Rep.">
        <title>Orb-weaving spider Araneus ventricosus genome elucidates the spidroin gene catalogue.</title>
        <authorList>
            <person name="Kono N."/>
            <person name="Nakamura H."/>
            <person name="Ohtoshi R."/>
            <person name="Moran D.A.P."/>
            <person name="Shinohara A."/>
            <person name="Yoshida Y."/>
            <person name="Fujiwara M."/>
            <person name="Mori M."/>
            <person name="Tomita M."/>
            <person name="Arakawa K."/>
        </authorList>
    </citation>
    <scope>NUCLEOTIDE SEQUENCE [LARGE SCALE GENOMIC DNA]</scope>
</reference>
<evidence type="ECO:0000256" key="1">
    <source>
        <dbReference type="ARBA" id="ARBA00009458"/>
    </source>
</evidence>
<dbReference type="GO" id="GO:0001836">
    <property type="term" value="P:release of cytochrome c from mitochondria"/>
    <property type="evidence" value="ECO:0007669"/>
    <property type="project" value="TreeGrafter"/>
</dbReference>
<dbReference type="Proteomes" id="UP000499080">
    <property type="component" value="Unassembled WGS sequence"/>
</dbReference>
<keyword evidence="5" id="KW-1185">Reference proteome</keyword>
<sequence length="223" mass="25171">MAPNLLLKAGFVRGDYDAKEGVTKCRTDFILQNCYSHLIGNGSNFKPMSAMNSKEERVLMVFKTVIEEFRDSYTNPIQEMARKMKHISVDLLPQLLRSVSAELFCEGVTWSRVIGFFVFVGELAVQHVPDDESGDVINKLYESFCRHVKETLMSWVEEHGGWEGVESLTKKIDSTPKIDTTTSSDLNTTKSSDQGWYKNFTTGAFRVVGTLFQLASPRVQSYA</sequence>
<comment type="similarity">
    <text evidence="1">Belongs to the Bcl-2 family.</text>
</comment>
<evidence type="ECO:0000313" key="4">
    <source>
        <dbReference type="EMBL" id="GBO46952.1"/>
    </source>
</evidence>
<dbReference type="GO" id="GO:0005741">
    <property type="term" value="C:mitochondrial outer membrane"/>
    <property type="evidence" value="ECO:0007669"/>
    <property type="project" value="TreeGrafter"/>
</dbReference>
<dbReference type="AlphaFoldDB" id="A0A4Y2XEZ8"/>
<dbReference type="InterPro" id="IPR046371">
    <property type="entry name" value="Bcl-2_BH1-3"/>
</dbReference>
<evidence type="ECO:0000313" key="5">
    <source>
        <dbReference type="Proteomes" id="UP000499080"/>
    </source>
</evidence>
<evidence type="ECO:0000256" key="2">
    <source>
        <dbReference type="ARBA" id="ARBA00022703"/>
    </source>
</evidence>
<dbReference type="Gene3D" id="1.10.437.10">
    <property type="entry name" value="Blc2-like"/>
    <property type="match status" value="1"/>
</dbReference>
<dbReference type="PROSITE" id="PS50062">
    <property type="entry name" value="BCL2_FAMILY"/>
    <property type="match status" value="1"/>
</dbReference>
<dbReference type="PANTHER" id="PTHR11256">
    <property type="entry name" value="BCL-2 RELATED"/>
    <property type="match status" value="1"/>
</dbReference>
<dbReference type="SUPFAM" id="SSF56854">
    <property type="entry name" value="Bcl-2 inhibitors of programmed cell death"/>
    <property type="match status" value="1"/>
</dbReference>
<dbReference type="PRINTS" id="PR01862">
    <property type="entry name" value="BCL2FAMILY"/>
</dbReference>
<dbReference type="GO" id="GO:0042981">
    <property type="term" value="P:regulation of apoptotic process"/>
    <property type="evidence" value="ECO:0007669"/>
    <property type="project" value="InterPro"/>
</dbReference>
<accession>A0A4Y2XEZ8</accession>
<dbReference type="InterPro" id="IPR036834">
    <property type="entry name" value="Bcl-2-like_sf"/>
</dbReference>
<organism evidence="4 5">
    <name type="scientific">Araneus ventricosus</name>
    <name type="common">Orbweaver spider</name>
    <name type="synonym">Epeira ventricosa</name>
    <dbReference type="NCBI Taxonomy" id="182803"/>
    <lineage>
        <taxon>Eukaryota</taxon>
        <taxon>Metazoa</taxon>
        <taxon>Ecdysozoa</taxon>
        <taxon>Arthropoda</taxon>
        <taxon>Chelicerata</taxon>
        <taxon>Arachnida</taxon>
        <taxon>Araneae</taxon>
        <taxon>Araneomorphae</taxon>
        <taxon>Entelegynae</taxon>
        <taxon>Araneoidea</taxon>
        <taxon>Araneidae</taxon>
        <taxon>Araneus</taxon>
    </lineage>
</organism>
<dbReference type="GO" id="GO:0051400">
    <property type="term" value="F:BH domain binding"/>
    <property type="evidence" value="ECO:0007669"/>
    <property type="project" value="TreeGrafter"/>
</dbReference>
<feature type="domain" description="Bcl-2 Bcl-2 homology region 1-3" evidence="3">
    <location>
        <begin position="62"/>
        <end position="162"/>
    </location>
</feature>
<proteinExistence type="inferred from homology"/>
<dbReference type="PANTHER" id="PTHR11256:SF50">
    <property type="entry name" value="APOPTOSIS REGULATOR CED-9"/>
    <property type="match status" value="1"/>
</dbReference>
<comment type="caution">
    <text evidence="4">The sequence shown here is derived from an EMBL/GenBank/DDBJ whole genome shotgun (WGS) entry which is preliminary data.</text>
</comment>
<dbReference type="OrthoDB" id="6021377at2759"/>
<gene>
    <name evidence="4" type="ORF">AVEN_14705_1</name>
</gene>
<dbReference type="GO" id="GO:0097192">
    <property type="term" value="P:extrinsic apoptotic signaling pathway in absence of ligand"/>
    <property type="evidence" value="ECO:0007669"/>
    <property type="project" value="TreeGrafter"/>
</dbReference>
<keyword evidence="2" id="KW-0053">Apoptosis</keyword>